<dbReference type="RefSeq" id="WP_320321925.1">
    <property type="nucleotide sequence ID" value="NZ_JAVIIP010000022.1"/>
</dbReference>
<keyword evidence="2" id="KW-0812">Transmembrane</keyword>
<dbReference type="EMBL" id="JAVIIP010000022">
    <property type="protein sequence ID" value="MDX8541525.1"/>
    <property type="molecule type" value="Genomic_DNA"/>
</dbReference>
<evidence type="ECO:0000256" key="3">
    <source>
        <dbReference type="ARBA" id="ARBA00022989"/>
    </source>
</evidence>
<dbReference type="Proteomes" id="UP001276564">
    <property type="component" value="Unassembled WGS sequence"/>
</dbReference>
<evidence type="ECO:0000256" key="5">
    <source>
        <dbReference type="SAM" id="SignalP"/>
    </source>
</evidence>
<comment type="caution">
    <text evidence="7">The sequence shown here is derived from an EMBL/GenBank/DDBJ whole genome shotgun (WGS) entry which is preliminary data.</text>
</comment>
<evidence type="ECO:0000259" key="6">
    <source>
        <dbReference type="Pfam" id="PF01094"/>
    </source>
</evidence>
<accession>A0ABU5AW40</accession>
<feature type="chain" id="PRO_5045961707" evidence="5">
    <location>
        <begin position="22"/>
        <end position="429"/>
    </location>
</feature>
<keyword evidence="3" id="KW-1133">Transmembrane helix</keyword>
<reference evidence="7 8" key="1">
    <citation type="submission" date="2023-08" db="EMBL/GenBank/DDBJ databases">
        <title>Implementing the SeqCode for naming new Mesorhizobium species isolated from Vachellia karroo root nodules.</title>
        <authorList>
            <person name="Van Lill M."/>
        </authorList>
    </citation>
    <scope>NUCLEOTIDE SEQUENCE [LARGE SCALE GENOMIC DNA]</scope>
    <source>
        <strain evidence="7 8">VK4B</strain>
    </source>
</reference>
<dbReference type="InterPro" id="IPR028082">
    <property type="entry name" value="Peripla_BP_I"/>
</dbReference>
<dbReference type="InterPro" id="IPR001828">
    <property type="entry name" value="ANF_lig-bd_rcpt"/>
</dbReference>
<protein>
    <submittedName>
        <fullName evidence="7">ABC transporter substrate-binding protein</fullName>
    </submittedName>
</protein>
<dbReference type="SUPFAM" id="SSF53822">
    <property type="entry name" value="Periplasmic binding protein-like I"/>
    <property type="match status" value="1"/>
</dbReference>
<feature type="domain" description="Receptor ligand binding region" evidence="6">
    <location>
        <begin position="129"/>
        <end position="320"/>
    </location>
</feature>
<evidence type="ECO:0000313" key="8">
    <source>
        <dbReference type="Proteomes" id="UP001276564"/>
    </source>
</evidence>
<evidence type="ECO:0000256" key="4">
    <source>
        <dbReference type="ARBA" id="ARBA00023136"/>
    </source>
</evidence>
<keyword evidence="4" id="KW-0472">Membrane</keyword>
<dbReference type="Pfam" id="PF01094">
    <property type="entry name" value="ANF_receptor"/>
    <property type="match status" value="1"/>
</dbReference>
<name>A0ABU5AW40_9HYPH</name>
<organism evidence="7 8">
    <name type="scientific">Mesorhizobium abyssinicae</name>
    <dbReference type="NCBI Taxonomy" id="1209958"/>
    <lineage>
        <taxon>Bacteria</taxon>
        <taxon>Pseudomonadati</taxon>
        <taxon>Pseudomonadota</taxon>
        <taxon>Alphaproteobacteria</taxon>
        <taxon>Hyphomicrobiales</taxon>
        <taxon>Phyllobacteriaceae</taxon>
        <taxon>Mesorhizobium</taxon>
    </lineage>
</organism>
<feature type="signal peptide" evidence="5">
    <location>
        <begin position="1"/>
        <end position="21"/>
    </location>
</feature>
<comment type="subcellular location">
    <subcellularLocation>
        <location evidence="1">Membrane</location>
    </subcellularLocation>
</comment>
<keyword evidence="8" id="KW-1185">Reference proteome</keyword>
<proteinExistence type="predicted"/>
<keyword evidence="5" id="KW-0732">Signal</keyword>
<dbReference type="Gene3D" id="3.40.50.2300">
    <property type="match status" value="2"/>
</dbReference>
<evidence type="ECO:0000313" key="7">
    <source>
        <dbReference type="EMBL" id="MDX8541525.1"/>
    </source>
</evidence>
<evidence type="ECO:0000256" key="1">
    <source>
        <dbReference type="ARBA" id="ARBA00004370"/>
    </source>
</evidence>
<gene>
    <name evidence="7" type="ORF">RFM23_28270</name>
</gene>
<sequence length="429" mass="42736">MTAPKALPLAAASLAPVAAHAGAALRGISHRRHPPSPQAWAIAFALAAALSGCQSKGSVSEALDPAAIAAPGAPAGSSVAAAPKAMQATQSLGTGPAKITMLLPLSAAGGAGEDGRKMLDGAKLAMADLGNNLLTLTVEDTRGDPANAKDLAVKAITTGSKVVIGPTELPAAQHIAKLSGSTRPPVLALADNFSGGPGVYAVRLSEADSAAAGAAAIAAKGAKKFVLLVAAGSDAGAVEKRVANGLSIYGAALAVTLPYSPADGGAKAVADMGSLVDAPDAVIVASGDASPSPVLAALKAKGIPGKTVSLIGTDRWLEHPIEPSFEGAYIATLDQSETGPIADRFNAAFHYPADVNVAYAYDMVALTAGVVSAVGPNGFSKQVLENASGFRGSTGLFRFRADGSSQRTMPFYRVEKGTLKLVAKSTAGF</sequence>
<evidence type="ECO:0000256" key="2">
    <source>
        <dbReference type="ARBA" id="ARBA00022692"/>
    </source>
</evidence>